<feature type="transmembrane region" description="Helical" evidence="10">
    <location>
        <begin position="15"/>
        <end position="34"/>
    </location>
</feature>
<evidence type="ECO:0000256" key="8">
    <source>
        <dbReference type="ARBA" id="ARBA00023143"/>
    </source>
</evidence>
<evidence type="ECO:0000256" key="4">
    <source>
        <dbReference type="ARBA" id="ARBA00022475"/>
    </source>
</evidence>
<dbReference type="PANTHER" id="PTHR30065:SF8">
    <property type="entry name" value="FLAGELLAR BIOSYNTHETIC PROTEIN FLIR"/>
    <property type="match status" value="1"/>
</dbReference>
<keyword evidence="8 10" id="KW-0975">Bacterial flagellum</keyword>
<name>A0ABZ0I3B4_9GAMM</name>
<protein>
    <recommendedName>
        <fullName evidence="3 9">Flagellar biosynthetic protein FliR</fullName>
    </recommendedName>
</protein>
<feature type="transmembrane region" description="Helical" evidence="10">
    <location>
        <begin position="211"/>
        <end position="237"/>
    </location>
</feature>
<keyword evidence="4 10" id="KW-1003">Cell membrane</keyword>
<proteinExistence type="inferred from homology"/>
<keyword evidence="11" id="KW-0966">Cell projection</keyword>
<evidence type="ECO:0000256" key="10">
    <source>
        <dbReference type="RuleBase" id="RU362071"/>
    </source>
</evidence>
<dbReference type="Pfam" id="PF01311">
    <property type="entry name" value="Bac_export_1"/>
    <property type="match status" value="1"/>
</dbReference>
<evidence type="ECO:0000256" key="9">
    <source>
        <dbReference type="NCBIfam" id="TIGR01400"/>
    </source>
</evidence>
<gene>
    <name evidence="11" type="primary">fliR</name>
    <name evidence="11" type="ORF">R0135_16245</name>
</gene>
<dbReference type="PANTHER" id="PTHR30065">
    <property type="entry name" value="FLAGELLAR BIOSYNTHETIC PROTEIN FLIR"/>
    <property type="match status" value="1"/>
</dbReference>
<organism evidence="11 12">
    <name type="scientific">Congregibacter variabilis</name>
    <dbReference type="NCBI Taxonomy" id="3081200"/>
    <lineage>
        <taxon>Bacteria</taxon>
        <taxon>Pseudomonadati</taxon>
        <taxon>Pseudomonadota</taxon>
        <taxon>Gammaproteobacteria</taxon>
        <taxon>Cellvibrionales</taxon>
        <taxon>Halieaceae</taxon>
        <taxon>Congregibacter</taxon>
    </lineage>
</organism>
<comment type="subcellular location">
    <subcellularLocation>
        <location evidence="10">Cell membrane</location>
        <topology evidence="10">Multi-pass membrane protein</topology>
    </subcellularLocation>
    <subcellularLocation>
        <location evidence="10">Bacterial flagellum basal body</location>
    </subcellularLocation>
</comment>
<keyword evidence="11" id="KW-0282">Flagellum</keyword>
<evidence type="ECO:0000256" key="3">
    <source>
        <dbReference type="ARBA" id="ARBA00021717"/>
    </source>
</evidence>
<dbReference type="RefSeq" id="WP_407347963.1">
    <property type="nucleotide sequence ID" value="NZ_CP136864.1"/>
</dbReference>
<feature type="transmembrane region" description="Helical" evidence="10">
    <location>
        <begin position="183"/>
        <end position="204"/>
    </location>
</feature>
<dbReference type="Proteomes" id="UP001626537">
    <property type="component" value="Chromosome"/>
</dbReference>
<evidence type="ECO:0000256" key="6">
    <source>
        <dbReference type="ARBA" id="ARBA00022989"/>
    </source>
</evidence>
<accession>A0ABZ0I3B4</accession>
<dbReference type="EMBL" id="CP136864">
    <property type="protein sequence ID" value="WOJ93314.1"/>
    <property type="molecule type" value="Genomic_DNA"/>
</dbReference>
<feature type="transmembrane region" description="Helical" evidence="10">
    <location>
        <begin position="120"/>
        <end position="139"/>
    </location>
</feature>
<keyword evidence="12" id="KW-1185">Reference proteome</keyword>
<sequence length="256" mass="26971">MVFTPDELILLFHTYLWPFLRLSAMLLAAPIFSYSSISVRVRVLLAVLVSALVAPLLPVTPVVEPLSALGLVLALREVAIGLVMGFVMQLVFAAVVVAGHSVAMSMGLGFAMAVDPQNGVQVPVVSQLNVVLATLLFLAIDGHLMLITAVVDSFALIPVGSGFSPEGMFSNVVALGTQLFASALLLALPALTAILMINVAFGVITRAAPQLNIFAVGFPVTIIAGFVFMLLALPMFISTLQRFLSLGLEQTLLVLG</sequence>
<feature type="transmembrane region" description="Helical" evidence="10">
    <location>
        <begin position="41"/>
        <end position="60"/>
    </location>
</feature>
<dbReference type="PRINTS" id="PR00953">
    <property type="entry name" value="TYPE3IMRPROT"/>
</dbReference>
<evidence type="ECO:0000256" key="1">
    <source>
        <dbReference type="ARBA" id="ARBA00002578"/>
    </source>
</evidence>
<evidence type="ECO:0000256" key="5">
    <source>
        <dbReference type="ARBA" id="ARBA00022692"/>
    </source>
</evidence>
<evidence type="ECO:0000256" key="2">
    <source>
        <dbReference type="ARBA" id="ARBA00009772"/>
    </source>
</evidence>
<keyword evidence="11" id="KW-0969">Cilium</keyword>
<comment type="similarity">
    <text evidence="2 10">Belongs to the FliR/MopE/SpaR family.</text>
</comment>
<evidence type="ECO:0000313" key="12">
    <source>
        <dbReference type="Proteomes" id="UP001626537"/>
    </source>
</evidence>
<reference evidence="11 12" key="1">
    <citation type="submission" date="2023-10" db="EMBL/GenBank/DDBJ databases">
        <title>Two novel species belonging to the OM43/NOR5 clade.</title>
        <authorList>
            <person name="Park M."/>
        </authorList>
    </citation>
    <scope>NUCLEOTIDE SEQUENCE [LARGE SCALE GENOMIC DNA]</scope>
    <source>
        <strain evidence="11 12">IMCC43200</strain>
    </source>
</reference>
<dbReference type="InterPro" id="IPR006303">
    <property type="entry name" value="FliR"/>
</dbReference>
<dbReference type="InterPro" id="IPR002010">
    <property type="entry name" value="T3SS_IM_R"/>
</dbReference>
<evidence type="ECO:0000313" key="11">
    <source>
        <dbReference type="EMBL" id="WOJ93314.1"/>
    </source>
</evidence>
<evidence type="ECO:0000256" key="7">
    <source>
        <dbReference type="ARBA" id="ARBA00023136"/>
    </source>
</evidence>
<dbReference type="NCBIfam" id="TIGR01400">
    <property type="entry name" value="fliR"/>
    <property type="match status" value="1"/>
</dbReference>
<keyword evidence="7 10" id="KW-0472">Membrane</keyword>
<keyword evidence="6 10" id="KW-1133">Transmembrane helix</keyword>
<comment type="function">
    <text evidence="1 10">Role in flagellar biosynthesis.</text>
</comment>
<keyword evidence="5 10" id="KW-0812">Transmembrane</keyword>